<protein>
    <submittedName>
        <fullName evidence="9">AEC family transporter</fullName>
    </submittedName>
</protein>
<dbReference type="Pfam" id="PF03547">
    <property type="entry name" value="Mem_trans"/>
    <property type="match status" value="1"/>
</dbReference>
<keyword evidence="6 8" id="KW-1133">Transmembrane helix</keyword>
<accession>A0A838XT62</accession>
<keyword evidence="5 8" id="KW-0812">Transmembrane</keyword>
<feature type="transmembrane region" description="Helical" evidence="8">
    <location>
        <begin position="6"/>
        <end position="23"/>
    </location>
</feature>
<dbReference type="InterPro" id="IPR004776">
    <property type="entry name" value="Mem_transp_PIN-like"/>
</dbReference>
<feature type="transmembrane region" description="Helical" evidence="8">
    <location>
        <begin position="35"/>
        <end position="54"/>
    </location>
</feature>
<name>A0A838XT62_9HYPH</name>
<dbReference type="Gene3D" id="1.20.1530.20">
    <property type="match status" value="1"/>
</dbReference>
<sequence length="317" mass="32450">MVQQILAIVLPVFALIGLGYLAARSRLLDPSIGDALGQFVFVIAIPVLIFRTLATSSLDGASPWGLWISYFTGVAVIWTAGTLIVRLAFGRDARAGVIAGISAGFANTVLVGIPLITAIHGEEGLVPLFLLISVHLPVMTIACAVLMERAAVLDGTQAPKPLGGMLREIGASLATNPIVIGILAGGAWRILGWPVEGILADVLGRIAGAAVPVALFSLGMSMVAYGVRGNIGPAVLLSALKLVAMPAVVYGMAAHVVGMSPLWVSVATLIAACPTGVNAFLFAARYGTGHAMSANSITFTTAAAVVVTGGWMAFLGL</sequence>
<feature type="transmembrane region" description="Helical" evidence="8">
    <location>
        <begin position="66"/>
        <end position="89"/>
    </location>
</feature>
<dbReference type="InterPro" id="IPR038770">
    <property type="entry name" value="Na+/solute_symporter_sf"/>
</dbReference>
<keyword evidence="7 8" id="KW-0472">Membrane</keyword>
<feature type="transmembrane region" description="Helical" evidence="8">
    <location>
        <begin position="96"/>
        <end position="119"/>
    </location>
</feature>
<dbReference type="EMBL" id="JACEON010000014">
    <property type="protein sequence ID" value="MBA4612927.1"/>
    <property type="molecule type" value="Genomic_DNA"/>
</dbReference>
<feature type="transmembrane region" description="Helical" evidence="8">
    <location>
        <begin position="262"/>
        <end position="284"/>
    </location>
</feature>
<evidence type="ECO:0000256" key="6">
    <source>
        <dbReference type="ARBA" id="ARBA00022989"/>
    </source>
</evidence>
<evidence type="ECO:0000256" key="3">
    <source>
        <dbReference type="ARBA" id="ARBA00022448"/>
    </source>
</evidence>
<feature type="transmembrane region" description="Helical" evidence="8">
    <location>
        <begin position="296"/>
        <end position="314"/>
    </location>
</feature>
<keyword evidence="3" id="KW-0813">Transport</keyword>
<comment type="subcellular location">
    <subcellularLocation>
        <location evidence="1">Cell membrane</location>
        <topology evidence="1">Multi-pass membrane protein</topology>
    </subcellularLocation>
</comment>
<keyword evidence="10" id="KW-1185">Reference proteome</keyword>
<evidence type="ECO:0000256" key="4">
    <source>
        <dbReference type="ARBA" id="ARBA00022475"/>
    </source>
</evidence>
<keyword evidence="4" id="KW-1003">Cell membrane</keyword>
<comment type="caution">
    <text evidence="9">The sequence shown here is derived from an EMBL/GenBank/DDBJ whole genome shotgun (WGS) entry which is preliminary data.</text>
</comment>
<feature type="transmembrane region" description="Helical" evidence="8">
    <location>
        <begin position="168"/>
        <end position="191"/>
    </location>
</feature>
<dbReference type="GO" id="GO:0055085">
    <property type="term" value="P:transmembrane transport"/>
    <property type="evidence" value="ECO:0007669"/>
    <property type="project" value="InterPro"/>
</dbReference>
<comment type="similarity">
    <text evidence="2">Belongs to the auxin efflux carrier (TC 2.A.69) family.</text>
</comment>
<dbReference type="AlphaFoldDB" id="A0A838XT62"/>
<dbReference type="PANTHER" id="PTHR36838">
    <property type="entry name" value="AUXIN EFFLUX CARRIER FAMILY PROTEIN"/>
    <property type="match status" value="1"/>
</dbReference>
<evidence type="ECO:0000256" key="8">
    <source>
        <dbReference type="SAM" id="Phobius"/>
    </source>
</evidence>
<evidence type="ECO:0000313" key="9">
    <source>
        <dbReference type="EMBL" id="MBA4612927.1"/>
    </source>
</evidence>
<feature type="transmembrane region" description="Helical" evidence="8">
    <location>
        <begin position="234"/>
        <end position="256"/>
    </location>
</feature>
<gene>
    <name evidence="9" type="ORF">H1W37_14790</name>
</gene>
<dbReference type="RefSeq" id="WP_181761122.1">
    <property type="nucleotide sequence ID" value="NZ_BMCR01000011.1"/>
</dbReference>
<feature type="transmembrane region" description="Helical" evidence="8">
    <location>
        <begin position="125"/>
        <end position="147"/>
    </location>
</feature>
<proteinExistence type="inferred from homology"/>
<feature type="transmembrane region" description="Helical" evidence="8">
    <location>
        <begin position="203"/>
        <end position="227"/>
    </location>
</feature>
<evidence type="ECO:0000256" key="5">
    <source>
        <dbReference type="ARBA" id="ARBA00022692"/>
    </source>
</evidence>
<organism evidence="9 10">
    <name type="scientific">Stappia taiwanensis</name>
    <dbReference type="NCBI Taxonomy" id="992267"/>
    <lineage>
        <taxon>Bacteria</taxon>
        <taxon>Pseudomonadati</taxon>
        <taxon>Pseudomonadota</taxon>
        <taxon>Alphaproteobacteria</taxon>
        <taxon>Hyphomicrobiales</taxon>
        <taxon>Stappiaceae</taxon>
        <taxon>Stappia</taxon>
    </lineage>
</organism>
<dbReference type="GO" id="GO:0005886">
    <property type="term" value="C:plasma membrane"/>
    <property type="evidence" value="ECO:0007669"/>
    <property type="project" value="UniProtKB-SubCell"/>
</dbReference>
<evidence type="ECO:0000256" key="2">
    <source>
        <dbReference type="ARBA" id="ARBA00010145"/>
    </source>
</evidence>
<reference evidence="9 10" key="2">
    <citation type="submission" date="2020-08" db="EMBL/GenBank/DDBJ databases">
        <title>Stappia taiwanensis sp. nov., isolated from a coastal thermal spring.</title>
        <authorList>
            <person name="Kampfer P."/>
        </authorList>
    </citation>
    <scope>NUCLEOTIDE SEQUENCE [LARGE SCALE GENOMIC DNA]</scope>
    <source>
        <strain evidence="9 10">DSM 23284</strain>
    </source>
</reference>
<evidence type="ECO:0000256" key="7">
    <source>
        <dbReference type="ARBA" id="ARBA00023136"/>
    </source>
</evidence>
<evidence type="ECO:0000256" key="1">
    <source>
        <dbReference type="ARBA" id="ARBA00004651"/>
    </source>
</evidence>
<reference evidence="9 10" key="1">
    <citation type="submission" date="2020-07" db="EMBL/GenBank/DDBJ databases">
        <authorList>
            <person name="Li M."/>
        </authorList>
    </citation>
    <scope>NUCLEOTIDE SEQUENCE [LARGE SCALE GENOMIC DNA]</scope>
    <source>
        <strain evidence="9 10">DSM 23284</strain>
    </source>
</reference>
<dbReference type="Proteomes" id="UP000559404">
    <property type="component" value="Unassembled WGS sequence"/>
</dbReference>
<evidence type="ECO:0000313" key="10">
    <source>
        <dbReference type="Proteomes" id="UP000559404"/>
    </source>
</evidence>
<dbReference type="PANTHER" id="PTHR36838:SF3">
    <property type="entry name" value="TRANSPORTER AUXIN EFFLUX CARRIER EC FAMILY"/>
    <property type="match status" value="1"/>
</dbReference>